<feature type="chain" id="PRO_5047004978" evidence="1">
    <location>
        <begin position="35"/>
        <end position="232"/>
    </location>
</feature>
<dbReference type="EMBL" id="BAABDE010000015">
    <property type="protein sequence ID" value="GAA3795923.1"/>
    <property type="molecule type" value="Genomic_DNA"/>
</dbReference>
<dbReference type="PANTHER" id="PTHR24094:SF15">
    <property type="entry name" value="AMP-DEPENDENT SYNTHETASE_LIGASE DOMAIN-CONTAINING PROTEIN-RELATED"/>
    <property type="match status" value="1"/>
</dbReference>
<evidence type="ECO:0000256" key="1">
    <source>
        <dbReference type="SAM" id="SignalP"/>
    </source>
</evidence>
<evidence type="ECO:0000313" key="3">
    <source>
        <dbReference type="EMBL" id="GAA3795923.1"/>
    </source>
</evidence>
<feature type="domain" description="GmrSD restriction endonucleases C-terminal" evidence="2">
    <location>
        <begin position="115"/>
        <end position="214"/>
    </location>
</feature>
<dbReference type="Proteomes" id="UP001501009">
    <property type="component" value="Unassembled WGS sequence"/>
</dbReference>
<keyword evidence="3" id="KW-0255">Endonuclease</keyword>
<organism evidence="3 4">
    <name type="scientific">Streptomyces coacervatus</name>
    <dbReference type="NCBI Taxonomy" id="647381"/>
    <lineage>
        <taxon>Bacteria</taxon>
        <taxon>Bacillati</taxon>
        <taxon>Actinomycetota</taxon>
        <taxon>Actinomycetes</taxon>
        <taxon>Kitasatosporales</taxon>
        <taxon>Streptomycetaceae</taxon>
        <taxon>Streptomyces</taxon>
    </lineage>
</organism>
<keyword evidence="1" id="KW-0732">Signal</keyword>
<dbReference type="Pfam" id="PF07510">
    <property type="entry name" value="GmrSD_C"/>
    <property type="match status" value="1"/>
</dbReference>
<dbReference type="PANTHER" id="PTHR24094">
    <property type="entry name" value="SECRETED PROTEIN"/>
    <property type="match status" value="1"/>
</dbReference>
<keyword evidence="3" id="KW-0540">Nuclease</keyword>
<evidence type="ECO:0000313" key="4">
    <source>
        <dbReference type="Proteomes" id="UP001501009"/>
    </source>
</evidence>
<evidence type="ECO:0000259" key="2">
    <source>
        <dbReference type="Pfam" id="PF07510"/>
    </source>
</evidence>
<protein>
    <submittedName>
        <fullName evidence="3">HNH endonuclease family protein</fullName>
    </submittedName>
</protein>
<name>A0ABP7HIJ5_9ACTN</name>
<gene>
    <name evidence="3" type="ORF">GCM10022403_032270</name>
</gene>
<feature type="signal peptide" evidence="1">
    <location>
        <begin position="1"/>
        <end position="34"/>
    </location>
</feature>
<dbReference type="InterPro" id="IPR011089">
    <property type="entry name" value="GmrSD_C"/>
</dbReference>
<comment type="caution">
    <text evidence="3">The sequence shown here is derived from an EMBL/GenBank/DDBJ whole genome shotgun (WGS) entry which is preliminary data.</text>
</comment>
<keyword evidence="4" id="KW-1185">Reference proteome</keyword>
<proteinExistence type="predicted"/>
<dbReference type="GO" id="GO:0004519">
    <property type="term" value="F:endonuclease activity"/>
    <property type="evidence" value="ECO:0007669"/>
    <property type="project" value="UniProtKB-KW"/>
</dbReference>
<keyword evidence="3" id="KW-0378">Hydrolase</keyword>
<accession>A0ABP7HIJ5</accession>
<sequence>MQSTLLDVIKNPKWAALAVVLLVVPVAAPSPAQAQGHSAPEFTLPIAAAVKALPLAAEVRDGYQRTSFKHWNAGKNPTDGCNTRAEVLLSEAVDPPQVLPGCKLSGGRWWSYYDSEWITSAGALDVDHMVPLAQAWASGASQWTAARREAYANDLDAPASLVAVSAASNRAKADKDPYKWLPPTGDVMCRYISEWVGTKLRWGLTADADEVAELKQLAEGCADTNVTYQPAP</sequence>
<reference evidence="4" key="1">
    <citation type="journal article" date="2019" name="Int. J. Syst. Evol. Microbiol.">
        <title>The Global Catalogue of Microorganisms (GCM) 10K type strain sequencing project: providing services to taxonomists for standard genome sequencing and annotation.</title>
        <authorList>
            <consortium name="The Broad Institute Genomics Platform"/>
            <consortium name="The Broad Institute Genome Sequencing Center for Infectious Disease"/>
            <person name="Wu L."/>
            <person name="Ma J."/>
        </authorList>
    </citation>
    <scope>NUCLEOTIDE SEQUENCE [LARGE SCALE GENOMIC DNA]</scope>
    <source>
        <strain evidence="4">JCM 17138</strain>
    </source>
</reference>